<dbReference type="HOGENOM" id="CLU_063430_0_0_9"/>
<evidence type="ECO:0000256" key="4">
    <source>
        <dbReference type="ARBA" id="ARBA00022679"/>
    </source>
</evidence>
<dbReference type="InterPro" id="IPR029063">
    <property type="entry name" value="SAM-dependent_MTases_sf"/>
</dbReference>
<name>C1C9B6_STRP7</name>
<dbReference type="EC" id="2.1.1.72" evidence="2 8"/>
<evidence type="ECO:0000256" key="5">
    <source>
        <dbReference type="ARBA" id="ARBA00022691"/>
    </source>
</evidence>
<dbReference type="InterPro" id="IPR012263">
    <property type="entry name" value="M_m6A_EcoRV"/>
</dbReference>
<reference evidence="10" key="1">
    <citation type="journal article" date="2010" name="Genome Biol.">
        <title>Structure and dynamics of the pan-genome of Streptococcus pneumoniae and closely related species.</title>
        <authorList>
            <person name="Donati C."/>
            <person name="Hiller N.L."/>
            <person name="Tettelin H."/>
            <person name="Muzzi A."/>
            <person name="Croucher N.J."/>
            <person name="Angiuoli S.V."/>
            <person name="Oggioni M."/>
            <person name="Dunning Hotopp J.C."/>
            <person name="Hu F.Z."/>
            <person name="Riley D.R."/>
            <person name="Covacci A."/>
            <person name="Mitchell T.J."/>
            <person name="Bentley S.D."/>
            <person name="Kilian M."/>
            <person name="Ehrlich G.D."/>
            <person name="Rappuoli R."/>
            <person name="Moxon E.R."/>
            <person name="Masignani V."/>
        </authorList>
    </citation>
    <scope>NUCLEOTIDE SEQUENCE [LARGE SCALE GENOMIC DNA]</scope>
    <source>
        <strain evidence="10">70585</strain>
    </source>
</reference>
<feature type="binding site" evidence="7">
    <location>
        <position position="28"/>
    </location>
    <ligand>
        <name>S-adenosyl-L-methionine</name>
        <dbReference type="ChEBI" id="CHEBI:59789"/>
    </ligand>
</feature>
<dbReference type="GO" id="GO:0043565">
    <property type="term" value="F:sequence-specific DNA binding"/>
    <property type="evidence" value="ECO:0007669"/>
    <property type="project" value="TreeGrafter"/>
</dbReference>
<dbReference type="PRINTS" id="PR00505">
    <property type="entry name" value="D12N6MTFRASE"/>
</dbReference>
<dbReference type="GO" id="GO:0009307">
    <property type="term" value="P:DNA restriction-modification system"/>
    <property type="evidence" value="ECO:0007669"/>
    <property type="project" value="InterPro"/>
</dbReference>
<dbReference type="InterPro" id="IPR023095">
    <property type="entry name" value="Ade_MeTrfase_dom_2"/>
</dbReference>
<feature type="binding site" evidence="7">
    <location>
        <position position="73"/>
    </location>
    <ligand>
        <name>S-adenosyl-L-methionine</name>
        <dbReference type="ChEBI" id="CHEBI:59789"/>
    </ligand>
</feature>
<evidence type="ECO:0000256" key="1">
    <source>
        <dbReference type="ARBA" id="ARBA00006594"/>
    </source>
</evidence>
<dbReference type="GO" id="GO:1904047">
    <property type="term" value="F:S-adenosyl-L-methionine binding"/>
    <property type="evidence" value="ECO:0007669"/>
    <property type="project" value="TreeGrafter"/>
</dbReference>
<dbReference type="Pfam" id="PF02086">
    <property type="entry name" value="MethyltransfD12"/>
    <property type="match status" value="1"/>
</dbReference>
<accession>C1C9B6</accession>
<protein>
    <recommendedName>
        <fullName evidence="2 8">Site-specific DNA-methyltransferase (adenine-specific)</fullName>
        <ecNumber evidence="2 8">2.1.1.72</ecNumber>
    </recommendedName>
</protein>
<dbReference type="PIRSF" id="PIRSF000398">
    <property type="entry name" value="M_m6A_EcoRV"/>
    <property type="match status" value="1"/>
</dbReference>
<evidence type="ECO:0000256" key="2">
    <source>
        <dbReference type="ARBA" id="ARBA00011900"/>
    </source>
</evidence>
<keyword evidence="3 8" id="KW-0489">Methyltransferase</keyword>
<dbReference type="Gene3D" id="3.40.50.150">
    <property type="entry name" value="Vaccinia Virus protein VP39"/>
    <property type="match status" value="1"/>
</dbReference>
<evidence type="ECO:0000256" key="8">
    <source>
        <dbReference type="RuleBase" id="RU361257"/>
    </source>
</evidence>
<keyword evidence="5 8" id="KW-0949">S-adenosyl-L-methionine</keyword>
<evidence type="ECO:0000313" key="9">
    <source>
        <dbReference type="EMBL" id="ACO16777.1"/>
    </source>
</evidence>
<dbReference type="Proteomes" id="UP000002211">
    <property type="component" value="Chromosome"/>
</dbReference>
<dbReference type="SUPFAM" id="SSF53335">
    <property type="entry name" value="S-adenosyl-L-methionine-dependent methyltransferases"/>
    <property type="match status" value="1"/>
</dbReference>
<evidence type="ECO:0000256" key="7">
    <source>
        <dbReference type="PIRSR" id="PIRSR000398-1"/>
    </source>
</evidence>
<evidence type="ECO:0000256" key="6">
    <source>
        <dbReference type="ARBA" id="ARBA00047942"/>
    </source>
</evidence>
<dbReference type="PROSITE" id="PS00092">
    <property type="entry name" value="N6_MTASE"/>
    <property type="match status" value="1"/>
</dbReference>
<dbReference type="InterPro" id="IPR012327">
    <property type="entry name" value="MeTrfase_D12"/>
</dbReference>
<dbReference type="EMBL" id="CP000918">
    <property type="protein sequence ID" value="ACO16777.1"/>
    <property type="molecule type" value="Genomic_DNA"/>
</dbReference>
<feature type="binding site" evidence="7">
    <location>
        <position position="32"/>
    </location>
    <ligand>
        <name>S-adenosyl-L-methionine</name>
        <dbReference type="ChEBI" id="CHEBI:59789"/>
    </ligand>
</feature>
<dbReference type="GO" id="GO:0006298">
    <property type="term" value="P:mismatch repair"/>
    <property type="evidence" value="ECO:0007669"/>
    <property type="project" value="TreeGrafter"/>
</dbReference>
<evidence type="ECO:0000313" key="10">
    <source>
        <dbReference type="Proteomes" id="UP000002211"/>
    </source>
</evidence>
<sequence>MCFNFYGIIKSMKIKEIKKVTLQPFTKWTGGKRQLLPVIRELMPKTYNRYFEPFVGGGALFFDLAPKDAVINDFNAELINCYQQIKDNPQELIEILKVHQEYNSKEYYLDLRSADRDERIDMMSEVQRAARILYMLRVNFNGLYRVNSKNQFNVPYGRYKNPKIVDEELISAISVYLNNNQLEIKVGDFEKAIVDVRTGDFVYFDPPYIPLSETSAFTSYTHEGFSFADQVRLRDAFKRLSDTGAYVMLSNSSSALVEELYKDFNIHYVEATRTNGAKSSSRGKISEIIVTNYEK</sequence>
<dbReference type="GO" id="GO:0009007">
    <property type="term" value="F:site-specific DNA-methyltransferase (adenine-specific) activity"/>
    <property type="evidence" value="ECO:0007669"/>
    <property type="project" value="UniProtKB-UniRule"/>
</dbReference>
<comment type="similarity">
    <text evidence="1 8">Belongs to the N(4)/N(6)-methyltransferase family.</text>
</comment>
<dbReference type="GO" id="GO:0032259">
    <property type="term" value="P:methylation"/>
    <property type="evidence" value="ECO:0007669"/>
    <property type="project" value="UniProtKB-KW"/>
</dbReference>
<dbReference type="InterPro" id="IPR002052">
    <property type="entry name" value="DNA_methylase_N6_adenine_CS"/>
</dbReference>
<dbReference type="KEGG" id="snm:SP70585_1905"/>
<dbReference type="REBASE" id="20515">
    <property type="entry name" value="M2.Spn70585ORF1904P"/>
</dbReference>
<dbReference type="PANTHER" id="PTHR30481:SF3">
    <property type="entry name" value="DNA ADENINE METHYLASE"/>
    <property type="match status" value="1"/>
</dbReference>
<keyword evidence="4 8" id="KW-0808">Transferase</keyword>
<dbReference type="NCBIfam" id="TIGR00571">
    <property type="entry name" value="dam"/>
    <property type="match status" value="1"/>
</dbReference>
<feature type="binding site" evidence="7">
    <location>
        <position position="205"/>
    </location>
    <ligand>
        <name>S-adenosyl-L-methionine</name>
        <dbReference type="ChEBI" id="CHEBI:59789"/>
    </ligand>
</feature>
<comment type="catalytic activity">
    <reaction evidence="6 8">
        <text>a 2'-deoxyadenosine in DNA + S-adenosyl-L-methionine = an N(6)-methyl-2'-deoxyadenosine in DNA + S-adenosyl-L-homocysteine + H(+)</text>
        <dbReference type="Rhea" id="RHEA:15197"/>
        <dbReference type="Rhea" id="RHEA-COMP:12418"/>
        <dbReference type="Rhea" id="RHEA-COMP:12419"/>
        <dbReference type="ChEBI" id="CHEBI:15378"/>
        <dbReference type="ChEBI" id="CHEBI:57856"/>
        <dbReference type="ChEBI" id="CHEBI:59789"/>
        <dbReference type="ChEBI" id="CHEBI:90615"/>
        <dbReference type="ChEBI" id="CHEBI:90616"/>
        <dbReference type="EC" id="2.1.1.72"/>
    </reaction>
</comment>
<organism evidence="9 10">
    <name type="scientific">Streptococcus pneumoniae (strain 70585)</name>
    <dbReference type="NCBI Taxonomy" id="488221"/>
    <lineage>
        <taxon>Bacteria</taxon>
        <taxon>Bacillati</taxon>
        <taxon>Bacillota</taxon>
        <taxon>Bacilli</taxon>
        <taxon>Lactobacillales</taxon>
        <taxon>Streptococcaceae</taxon>
        <taxon>Streptococcus</taxon>
    </lineage>
</organism>
<dbReference type="AlphaFoldDB" id="C1C9B6"/>
<dbReference type="Gene3D" id="1.10.1020.10">
    <property type="entry name" value="Adenine-specific Methyltransferase, Domain 2"/>
    <property type="match status" value="1"/>
</dbReference>
<dbReference type="PANTHER" id="PTHR30481">
    <property type="entry name" value="DNA ADENINE METHYLASE"/>
    <property type="match status" value="1"/>
</dbReference>
<proteinExistence type="inferred from homology"/>
<evidence type="ECO:0000256" key="3">
    <source>
        <dbReference type="ARBA" id="ARBA00022603"/>
    </source>
</evidence>
<gene>
    <name evidence="9" type="ordered locus">SP70585_1905</name>
</gene>